<evidence type="ECO:0000313" key="10">
    <source>
        <dbReference type="Proteomes" id="UP001177023"/>
    </source>
</evidence>
<dbReference type="GO" id="GO:0016887">
    <property type="term" value="F:ATP hydrolysis activity"/>
    <property type="evidence" value="ECO:0007669"/>
    <property type="project" value="InterPro"/>
</dbReference>
<feature type="domain" description="HTH luxR-type" evidence="7">
    <location>
        <begin position="195"/>
        <end position="260"/>
    </location>
</feature>
<dbReference type="EMBL" id="CATQJA010000009">
    <property type="protein sequence ID" value="CAJ0557391.1"/>
    <property type="molecule type" value="Genomic_DNA"/>
</dbReference>
<keyword evidence="2" id="KW-1003">Cell membrane</keyword>
<dbReference type="SMART" id="SM00382">
    <property type="entry name" value="AAA"/>
    <property type="match status" value="1"/>
</dbReference>
<dbReference type="InterPro" id="IPR008995">
    <property type="entry name" value="Mo/tungstate-bd_C_term_dom"/>
</dbReference>
<keyword evidence="3" id="KW-0547">Nucleotide-binding</keyword>
<dbReference type="SUPFAM" id="SSF52540">
    <property type="entry name" value="P-loop containing nucleoside triphosphate hydrolases"/>
    <property type="match status" value="1"/>
</dbReference>
<name>A0AA36FQ62_9BILA</name>
<evidence type="ECO:0000313" key="9">
    <source>
        <dbReference type="EMBL" id="CAJ0557391.1"/>
    </source>
</evidence>
<dbReference type="InterPro" id="IPR050093">
    <property type="entry name" value="ABC_SmlMolc_Importer"/>
</dbReference>
<dbReference type="InterPro" id="IPR016032">
    <property type="entry name" value="Sig_transdc_resp-reg_C-effctor"/>
</dbReference>
<dbReference type="InterPro" id="IPR003439">
    <property type="entry name" value="ABC_transporter-like_ATP-bd"/>
</dbReference>
<dbReference type="SMART" id="SM00421">
    <property type="entry name" value="HTH_LUXR"/>
    <property type="match status" value="1"/>
</dbReference>
<dbReference type="InterPro" id="IPR013611">
    <property type="entry name" value="Transp-assoc_OB_typ2"/>
</dbReference>
<evidence type="ECO:0000256" key="6">
    <source>
        <dbReference type="ARBA" id="ARBA00023136"/>
    </source>
</evidence>
<dbReference type="InterPro" id="IPR036388">
    <property type="entry name" value="WH-like_DNA-bd_sf"/>
</dbReference>
<dbReference type="PROSITE" id="PS50893">
    <property type="entry name" value="ABC_TRANSPORTER_2"/>
    <property type="match status" value="1"/>
</dbReference>
<dbReference type="NCBIfam" id="TIGR01187">
    <property type="entry name" value="potA"/>
    <property type="match status" value="1"/>
</dbReference>
<evidence type="ECO:0000256" key="5">
    <source>
        <dbReference type="ARBA" id="ARBA00022967"/>
    </source>
</evidence>
<evidence type="ECO:0000256" key="2">
    <source>
        <dbReference type="ARBA" id="ARBA00022475"/>
    </source>
</evidence>
<organism evidence="9 10">
    <name type="scientific">Mesorhabditis spiculigera</name>
    <dbReference type="NCBI Taxonomy" id="96644"/>
    <lineage>
        <taxon>Eukaryota</taxon>
        <taxon>Metazoa</taxon>
        <taxon>Ecdysozoa</taxon>
        <taxon>Nematoda</taxon>
        <taxon>Chromadorea</taxon>
        <taxon>Rhabditida</taxon>
        <taxon>Rhabditina</taxon>
        <taxon>Rhabditomorpha</taxon>
        <taxon>Rhabditoidea</taxon>
        <taxon>Rhabditidae</taxon>
        <taxon>Mesorhabditinae</taxon>
        <taxon>Mesorhabditis</taxon>
    </lineage>
</organism>
<accession>A0AA36FQ62</accession>
<dbReference type="PROSITE" id="PS00211">
    <property type="entry name" value="ABC_TRANSPORTER_1"/>
    <property type="match status" value="1"/>
</dbReference>
<dbReference type="Gene3D" id="1.10.10.10">
    <property type="entry name" value="Winged helix-like DNA-binding domain superfamily/Winged helix DNA-binding domain"/>
    <property type="match status" value="1"/>
</dbReference>
<dbReference type="PANTHER" id="PTHR42781">
    <property type="entry name" value="SPERMIDINE/PUTRESCINE IMPORT ATP-BINDING PROTEIN POTA"/>
    <property type="match status" value="1"/>
</dbReference>
<dbReference type="InterPro" id="IPR000792">
    <property type="entry name" value="Tscrpt_reg_LuxR_C"/>
</dbReference>
<evidence type="ECO:0000259" key="7">
    <source>
        <dbReference type="PROSITE" id="PS50043"/>
    </source>
</evidence>
<dbReference type="Gene3D" id="3.40.50.300">
    <property type="entry name" value="P-loop containing nucleotide triphosphate hydrolases"/>
    <property type="match status" value="1"/>
</dbReference>
<dbReference type="Gene3D" id="2.40.50.100">
    <property type="match status" value="1"/>
</dbReference>
<evidence type="ECO:0000256" key="1">
    <source>
        <dbReference type="ARBA" id="ARBA00022448"/>
    </source>
</evidence>
<evidence type="ECO:0000256" key="3">
    <source>
        <dbReference type="ARBA" id="ARBA00022741"/>
    </source>
</evidence>
<keyword evidence="4" id="KW-0067">ATP-binding</keyword>
<dbReference type="InterPro" id="IPR017871">
    <property type="entry name" value="ABC_transporter-like_CS"/>
</dbReference>
<protein>
    <submittedName>
        <fullName evidence="9">Uncharacterized protein</fullName>
    </submittedName>
</protein>
<feature type="non-terminal residue" evidence="9">
    <location>
        <position position="1"/>
    </location>
</feature>
<dbReference type="Pfam" id="PF08402">
    <property type="entry name" value="TOBE_2"/>
    <property type="match status" value="1"/>
</dbReference>
<dbReference type="SUPFAM" id="SSF46894">
    <property type="entry name" value="C-terminal effector domain of the bipartite response regulators"/>
    <property type="match status" value="1"/>
</dbReference>
<gene>
    <name evidence="9" type="ORF">MSPICULIGERA_LOCUS149</name>
</gene>
<proteinExistence type="predicted"/>
<feature type="domain" description="ABC transporter" evidence="8">
    <location>
        <begin position="235"/>
        <end position="484"/>
    </location>
</feature>
<dbReference type="Pfam" id="PF00196">
    <property type="entry name" value="GerE"/>
    <property type="match status" value="1"/>
</dbReference>
<evidence type="ECO:0000259" key="8">
    <source>
        <dbReference type="PROSITE" id="PS50893"/>
    </source>
</evidence>
<dbReference type="AlphaFoldDB" id="A0AA36FQ62"/>
<dbReference type="PROSITE" id="PS00622">
    <property type="entry name" value="HTH_LUXR_1"/>
    <property type="match status" value="1"/>
</dbReference>
<dbReference type="InterPro" id="IPR027417">
    <property type="entry name" value="P-loop_NTPase"/>
</dbReference>
<dbReference type="SUPFAM" id="SSF50331">
    <property type="entry name" value="MOP-like"/>
    <property type="match status" value="1"/>
</dbReference>
<dbReference type="GO" id="GO:0015417">
    <property type="term" value="F:ABC-type polyamine transporter activity"/>
    <property type="evidence" value="ECO:0007669"/>
    <property type="project" value="InterPro"/>
</dbReference>
<evidence type="ECO:0000256" key="4">
    <source>
        <dbReference type="ARBA" id="ARBA00022840"/>
    </source>
</evidence>
<keyword evidence="6" id="KW-0472">Membrane</keyword>
<dbReference type="GO" id="GO:0043190">
    <property type="term" value="C:ATP-binding cassette (ABC) transporter complex"/>
    <property type="evidence" value="ECO:0007669"/>
    <property type="project" value="InterPro"/>
</dbReference>
<dbReference type="GO" id="GO:0003677">
    <property type="term" value="F:DNA binding"/>
    <property type="evidence" value="ECO:0007669"/>
    <property type="project" value="InterPro"/>
</dbReference>
<dbReference type="InterPro" id="IPR003593">
    <property type="entry name" value="AAA+_ATPase"/>
</dbReference>
<dbReference type="GO" id="GO:0005524">
    <property type="term" value="F:ATP binding"/>
    <property type="evidence" value="ECO:0007669"/>
    <property type="project" value="UniProtKB-KW"/>
</dbReference>
<dbReference type="GO" id="GO:0006355">
    <property type="term" value="P:regulation of DNA-templated transcription"/>
    <property type="evidence" value="ECO:0007669"/>
    <property type="project" value="InterPro"/>
</dbReference>
<dbReference type="InterPro" id="IPR005893">
    <property type="entry name" value="PotA-like"/>
</dbReference>
<sequence>MRPKELKLWTSGVAHLLDLPAGHPRLSGLSHWLRQICPVDHFVLFVYEGNHRPLAMFDTFCADKRGVYVDDYQCGPYLLDPFYLACTRGQAPGLWRLRQFAPDHFYLGEYYLTYYQQTGLAEEVAFFVDLGGGATAVLSLMRSTASCAFSRDEMQLIECAQAVVEQVINEAWRLRQAQQPRPAQDLDFKIREAFDQFGAHILTGREREIVQLLLRGHSSASVAEQLSISPGTVKIHRKNIYAKLGIGSQSELLGLFIRDLTGQELAVNGLDFSVRRGSFHSFLGGSGCGKTTTLRMIAGFEQPTSGEVRLAGKNVAGVPAFERPVNMVFQHYALFPHLSVAQNIAYGLRYRTPRPDKKTQARMADEALEMVRLSGFGQRKPSELSGGQQQRVALARALVNKPTVLLLDEPLAALDRKLRKEMQSELLRLQREVGITFVLVTHDQEEALSMSDSISVMHNGSIIQTATPEQLYETPASRYVADFIGESNLFNGTVRRLQGNSVVLRTAQGLELTSPLTPTGKSLNADAEGCIAVRPELISIAGASADLAREVTLPGCVEDRIYLGNSTEYRVRTQAFGVVCVRVPRQQDQGPQAFEHGAAVSVGWDHANGLAMAL</sequence>
<dbReference type="PROSITE" id="PS50043">
    <property type="entry name" value="HTH_LUXR_2"/>
    <property type="match status" value="1"/>
</dbReference>
<comment type="caution">
    <text evidence="9">The sequence shown here is derived from an EMBL/GenBank/DDBJ whole genome shotgun (WGS) entry which is preliminary data.</text>
</comment>
<dbReference type="PRINTS" id="PR00038">
    <property type="entry name" value="HTHLUXR"/>
</dbReference>
<dbReference type="FunFam" id="3.40.50.300:FF:000133">
    <property type="entry name" value="Spermidine/putrescine import ATP-binding protein PotA"/>
    <property type="match status" value="1"/>
</dbReference>
<dbReference type="CDD" id="cd06170">
    <property type="entry name" value="LuxR_C_like"/>
    <property type="match status" value="1"/>
</dbReference>
<reference evidence="9" key="1">
    <citation type="submission" date="2023-06" db="EMBL/GenBank/DDBJ databases">
        <authorList>
            <person name="Delattre M."/>
        </authorList>
    </citation>
    <scope>NUCLEOTIDE SEQUENCE</scope>
    <source>
        <strain evidence="9">AF72</strain>
    </source>
</reference>
<dbReference type="Proteomes" id="UP001177023">
    <property type="component" value="Unassembled WGS sequence"/>
</dbReference>
<dbReference type="PANTHER" id="PTHR42781:SF4">
    <property type="entry name" value="SPERMIDINE_PUTRESCINE IMPORT ATP-BINDING PROTEIN POTA"/>
    <property type="match status" value="1"/>
</dbReference>
<keyword evidence="5" id="KW-1278">Translocase</keyword>
<dbReference type="Pfam" id="PF00005">
    <property type="entry name" value="ABC_tran"/>
    <property type="match status" value="1"/>
</dbReference>
<keyword evidence="10" id="KW-1185">Reference proteome</keyword>
<keyword evidence="1" id="KW-0813">Transport</keyword>